<gene>
    <name evidence="1" type="ORF">HD593_008298</name>
</gene>
<keyword evidence="2" id="KW-1185">Reference proteome</keyword>
<organism evidence="1 2">
    <name type="scientific">Nonomuraea rubra</name>
    <dbReference type="NCBI Taxonomy" id="46180"/>
    <lineage>
        <taxon>Bacteria</taxon>
        <taxon>Bacillati</taxon>
        <taxon>Actinomycetota</taxon>
        <taxon>Actinomycetes</taxon>
        <taxon>Streptosporangiales</taxon>
        <taxon>Streptosporangiaceae</taxon>
        <taxon>Nonomuraea</taxon>
    </lineage>
</organism>
<dbReference type="AlphaFoldDB" id="A0A7X0P1F7"/>
<dbReference type="Proteomes" id="UP000565579">
    <property type="component" value="Unassembled WGS sequence"/>
</dbReference>
<accession>A0A7X0P1F7</accession>
<sequence length="30" mass="3580">MVEILAHRVRERGRAVNVEHRHAHLPRVLK</sequence>
<protein>
    <submittedName>
        <fullName evidence="1">Uncharacterized protein</fullName>
    </submittedName>
</protein>
<comment type="caution">
    <text evidence="1">The sequence shown here is derived from an EMBL/GenBank/DDBJ whole genome shotgun (WGS) entry which is preliminary data.</text>
</comment>
<reference evidence="1 2" key="1">
    <citation type="submission" date="2020-08" db="EMBL/GenBank/DDBJ databases">
        <title>Sequencing the genomes of 1000 actinobacteria strains.</title>
        <authorList>
            <person name="Klenk H.-P."/>
        </authorList>
    </citation>
    <scope>NUCLEOTIDE SEQUENCE [LARGE SCALE GENOMIC DNA]</scope>
    <source>
        <strain evidence="1 2">DSM 43768</strain>
    </source>
</reference>
<name>A0A7X0P1F7_9ACTN</name>
<dbReference type="EMBL" id="JACHMI010000001">
    <property type="protein sequence ID" value="MBB6553503.1"/>
    <property type="molecule type" value="Genomic_DNA"/>
</dbReference>
<proteinExistence type="predicted"/>
<evidence type="ECO:0000313" key="2">
    <source>
        <dbReference type="Proteomes" id="UP000565579"/>
    </source>
</evidence>
<evidence type="ECO:0000313" key="1">
    <source>
        <dbReference type="EMBL" id="MBB6553503.1"/>
    </source>
</evidence>